<dbReference type="AlphaFoldDB" id="A0A0F9SD16"/>
<sequence>MTILAILVCVLSWIAVGKIAVTQTMVFSSEVSRWKKLLIQLTWPRYWKYRYERYPRDDDEI</sequence>
<evidence type="ECO:0000313" key="1">
    <source>
        <dbReference type="EMBL" id="KKN60212.1"/>
    </source>
</evidence>
<protein>
    <submittedName>
        <fullName evidence="1">Uncharacterized protein</fullName>
    </submittedName>
</protein>
<dbReference type="EMBL" id="LAZR01000702">
    <property type="protein sequence ID" value="KKN60212.1"/>
    <property type="molecule type" value="Genomic_DNA"/>
</dbReference>
<accession>A0A0F9SD16</accession>
<organism evidence="1">
    <name type="scientific">marine sediment metagenome</name>
    <dbReference type="NCBI Taxonomy" id="412755"/>
    <lineage>
        <taxon>unclassified sequences</taxon>
        <taxon>metagenomes</taxon>
        <taxon>ecological metagenomes</taxon>
    </lineage>
</organism>
<gene>
    <name evidence="1" type="ORF">LCGC14_0534110</name>
</gene>
<reference evidence="1" key="1">
    <citation type="journal article" date="2015" name="Nature">
        <title>Complex archaea that bridge the gap between prokaryotes and eukaryotes.</title>
        <authorList>
            <person name="Spang A."/>
            <person name="Saw J.H."/>
            <person name="Jorgensen S.L."/>
            <person name="Zaremba-Niedzwiedzka K."/>
            <person name="Martijn J."/>
            <person name="Lind A.E."/>
            <person name="van Eijk R."/>
            <person name="Schleper C."/>
            <person name="Guy L."/>
            <person name="Ettema T.J."/>
        </authorList>
    </citation>
    <scope>NUCLEOTIDE SEQUENCE</scope>
</reference>
<name>A0A0F9SD16_9ZZZZ</name>
<comment type="caution">
    <text evidence="1">The sequence shown here is derived from an EMBL/GenBank/DDBJ whole genome shotgun (WGS) entry which is preliminary data.</text>
</comment>
<proteinExistence type="predicted"/>